<keyword evidence="6" id="KW-0472">Membrane</keyword>
<dbReference type="GO" id="GO:0000272">
    <property type="term" value="P:polysaccharide catabolic process"/>
    <property type="evidence" value="ECO:0007669"/>
    <property type="project" value="UniProtKB-KW"/>
</dbReference>
<sequence>MKLVVSPLLCFSILLLKNCANALNVKIYGVNYNAIKGVDWATDSSKCKSEAEIQLDMNTIKQVTDTVRIVSLYECDQAKLVLIAAKNAGLQVHLGVKTIQTIGVQQQEWNKLTQLIDANLIDNNVVSLSVGNMAIFTEESEVEVAIRNFYRVRDYIRGRGLTTSLTVTDSMEAYIANPALMNVVDFISVSFSAFWFGFDVNEGAAVTLDRFRDLRTANTKYRKKIVLSETDWSSNGSDLDAGIASPKNQARFFSDLYQVAFAYNFEFCWYTAFDESWRENEVERSFGLFDGNRTLKSNIVQLSITTRQPNYIQNEGTHLFLSEYERNVYMWEKMYDQFMNEGQVWYLDTLTKQVRSKSSDRCLDVFDNHDLHVRSCSESAMSQKWTYHNDTKQLESQTFCLDIDVATSNELYLSNCSSNSINQRWNFTNVGYF</sequence>
<evidence type="ECO:0000259" key="15">
    <source>
        <dbReference type="SMART" id="SM00458"/>
    </source>
</evidence>
<dbReference type="PANTHER" id="PTHR16631">
    <property type="entry name" value="GLUCAN 1,3-BETA-GLUCOSIDASE"/>
    <property type="match status" value="1"/>
</dbReference>
<evidence type="ECO:0000256" key="9">
    <source>
        <dbReference type="ARBA" id="ARBA00023316"/>
    </source>
</evidence>
<dbReference type="Proteomes" id="UP000054928">
    <property type="component" value="Unassembled WGS sequence"/>
</dbReference>
<accession>A0A0P1AFA4</accession>
<dbReference type="EC" id="3.2.1.39" evidence="3"/>
<dbReference type="STRING" id="4781.A0A0P1AFA4"/>
<feature type="chain" id="PRO_5006058627" description="glucan endo-1,3-beta-D-glucosidase" evidence="14">
    <location>
        <begin position="23"/>
        <end position="433"/>
    </location>
</feature>
<dbReference type="Gene3D" id="2.80.10.50">
    <property type="match status" value="1"/>
</dbReference>
<keyword evidence="4" id="KW-1003">Cell membrane</keyword>
<dbReference type="PROSITE" id="PS50231">
    <property type="entry name" value="RICIN_B_LECTIN"/>
    <property type="match status" value="1"/>
</dbReference>
<keyword evidence="16" id="KW-0430">Lectin</keyword>
<dbReference type="Gene3D" id="3.20.20.80">
    <property type="entry name" value="Glycosidases"/>
    <property type="match status" value="1"/>
</dbReference>
<dbReference type="GO" id="GO:0071555">
    <property type="term" value="P:cell wall organization"/>
    <property type="evidence" value="ECO:0007669"/>
    <property type="project" value="UniProtKB-KW"/>
</dbReference>
<evidence type="ECO:0000256" key="12">
    <source>
        <dbReference type="ARBA" id="ARBA00042373"/>
    </source>
</evidence>
<dbReference type="SMART" id="SM00458">
    <property type="entry name" value="RICIN"/>
    <property type="match status" value="1"/>
</dbReference>
<dbReference type="GO" id="GO:0042973">
    <property type="term" value="F:glucan endo-1,3-beta-D-glucosidase activity"/>
    <property type="evidence" value="ECO:0007669"/>
    <property type="project" value="UniProtKB-EC"/>
</dbReference>
<proteinExistence type="predicted"/>
<keyword evidence="5" id="KW-0378">Hydrolase</keyword>
<evidence type="ECO:0000256" key="14">
    <source>
        <dbReference type="SAM" id="SignalP"/>
    </source>
</evidence>
<dbReference type="EMBL" id="CCYD01000409">
    <property type="protein sequence ID" value="CEG39300.1"/>
    <property type="molecule type" value="Genomic_DNA"/>
</dbReference>
<dbReference type="InterPro" id="IPR035992">
    <property type="entry name" value="Ricin_B-like_lectins"/>
</dbReference>
<evidence type="ECO:0000256" key="2">
    <source>
        <dbReference type="ARBA" id="ARBA00004236"/>
    </source>
</evidence>
<evidence type="ECO:0000256" key="7">
    <source>
        <dbReference type="ARBA" id="ARBA00023180"/>
    </source>
</evidence>
<comment type="catalytic activity">
    <reaction evidence="1">
        <text>Hydrolysis of (1-&gt;3)-beta-D-glucosidic linkages in (1-&gt;3)-beta-D-glucans.</text>
        <dbReference type="EC" id="3.2.1.39"/>
    </reaction>
</comment>
<evidence type="ECO:0000256" key="8">
    <source>
        <dbReference type="ARBA" id="ARBA00023277"/>
    </source>
</evidence>
<dbReference type="GO" id="GO:0005886">
    <property type="term" value="C:plasma membrane"/>
    <property type="evidence" value="ECO:0007669"/>
    <property type="project" value="UniProtKB-SubCell"/>
</dbReference>
<feature type="domain" description="Ricin B lectin" evidence="15">
    <location>
        <begin position="307"/>
        <end position="428"/>
    </location>
</feature>
<evidence type="ECO:0000256" key="13">
    <source>
        <dbReference type="ARBA" id="ARBA00043078"/>
    </source>
</evidence>
<evidence type="ECO:0000256" key="11">
    <source>
        <dbReference type="ARBA" id="ARBA00037649"/>
    </source>
</evidence>
<evidence type="ECO:0000256" key="10">
    <source>
        <dbReference type="ARBA" id="ARBA00023326"/>
    </source>
</evidence>
<keyword evidence="7" id="KW-0325">Glycoprotein</keyword>
<evidence type="ECO:0000313" key="16">
    <source>
        <dbReference type="EMBL" id="CEG39300.1"/>
    </source>
</evidence>
<keyword evidence="14" id="KW-0732">Signal</keyword>
<protein>
    <recommendedName>
        <fullName evidence="3">glucan endo-1,3-beta-D-glucosidase</fullName>
        <ecNumber evidence="3">3.2.1.39</ecNumber>
    </recommendedName>
    <alternativeName>
        <fullName evidence="13">Endo-1,3-beta-glucanase btgC</fullName>
    </alternativeName>
    <alternativeName>
        <fullName evidence="12">Laminarinase btgC</fullName>
    </alternativeName>
</protein>
<comment type="subcellular location">
    <subcellularLocation>
        <location evidence="2">Cell membrane</location>
    </subcellularLocation>
</comment>
<organism evidence="16 17">
    <name type="scientific">Plasmopara halstedii</name>
    <name type="common">Downy mildew of sunflower</name>
    <dbReference type="NCBI Taxonomy" id="4781"/>
    <lineage>
        <taxon>Eukaryota</taxon>
        <taxon>Sar</taxon>
        <taxon>Stramenopiles</taxon>
        <taxon>Oomycota</taxon>
        <taxon>Peronosporomycetes</taxon>
        <taxon>Peronosporales</taxon>
        <taxon>Peronosporaceae</taxon>
        <taxon>Plasmopara</taxon>
    </lineage>
</organism>
<dbReference type="RefSeq" id="XP_024575669.1">
    <property type="nucleotide sequence ID" value="XM_024724832.1"/>
</dbReference>
<dbReference type="GO" id="GO:0030246">
    <property type="term" value="F:carbohydrate binding"/>
    <property type="evidence" value="ECO:0007669"/>
    <property type="project" value="UniProtKB-KW"/>
</dbReference>
<dbReference type="OrthoDB" id="77201at2759"/>
<keyword evidence="17" id="KW-1185">Reference proteome</keyword>
<keyword evidence="9" id="KW-0961">Cell wall biogenesis/degradation</keyword>
<evidence type="ECO:0000256" key="1">
    <source>
        <dbReference type="ARBA" id="ARBA00000382"/>
    </source>
</evidence>
<name>A0A0P1AFA4_PLAHL</name>
<feature type="signal peptide" evidence="14">
    <location>
        <begin position="1"/>
        <end position="22"/>
    </location>
</feature>
<keyword evidence="8" id="KW-0119">Carbohydrate metabolism</keyword>
<evidence type="ECO:0000256" key="3">
    <source>
        <dbReference type="ARBA" id="ARBA00012780"/>
    </source>
</evidence>
<reference evidence="17" key="1">
    <citation type="submission" date="2014-09" db="EMBL/GenBank/DDBJ databases">
        <authorList>
            <person name="Sharma Rahul"/>
            <person name="Thines Marco"/>
        </authorList>
    </citation>
    <scope>NUCLEOTIDE SEQUENCE [LARGE SCALE GENOMIC DNA]</scope>
</reference>
<comment type="function">
    <text evidence="11">Glucanases play a role in cell expansion during growth, in cell-cell fusion during mating, and in spore release during sporulation. This enzyme may be involved in beta-glucan degradation. Active on laminarin and lichenan.</text>
</comment>
<dbReference type="Pfam" id="PF00652">
    <property type="entry name" value="Ricin_B_lectin"/>
    <property type="match status" value="1"/>
</dbReference>
<evidence type="ECO:0000313" key="17">
    <source>
        <dbReference type="Proteomes" id="UP000054928"/>
    </source>
</evidence>
<dbReference type="PANTHER" id="PTHR16631:SF17">
    <property type="entry name" value="GLUCAN ENDO-1,3-BETA-GLUCOSIDASE BTGC"/>
    <property type="match status" value="1"/>
</dbReference>
<dbReference type="GeneID" id="36404405"/>
<dbReference type="SUPFAM" id="SSF51445">
    <property type="entry name" value="(Trans)glycosidases"/>
    <property type="match status" value="1"/>
</dbReference>
<evidence type="ECO:0000256" key="5">
    <source>
        <dbReference type="ARBA" id="ARBA00022801"/>
    </source>
</evidence>
<dbReference type="AlphaFoldDB" id="A0A0P1AFA4"/>
<dbReference type="InterPro" id="IPR000772">
    <property type="entry name" value="Ricin_B_lectin"/>
</dbReference>
<evidence type="ECO:0000256" key="6">
    <source>
        <dbReference type="ARBA" id="ARBA00023136"/>
    </source>
</evidence>
<dbReference type="SUPFAM" id="SSF50370">
    <property type="entry name" value="Ricin B-like lectins"/>
    <property type="match status" value="1"/>
</dbReference>
<dbReference type="InterPro" id="IPR050732">
    <property type="entry name" value="Beta-glucan_modifiers"/>
</dbReference>
<dbReference type="InterPro" id="IPR017853">
    <property type="entry name" value="GH"/>
</dbReference>
<keyword evidence="10" id="KW-0624">Polysaccharide degradation</keyword>
<evidence type="ECO:0000256" key="4">
    <source>
        <dbReference type="ARBA" id="ARBA00022475"/>
    </source>
</evidence>